<sequence length="74" mass="8605">MKNKKHKHSPHKIMLSSSDEKLLLRYCAINNIGQTVAIKRILRTYLQENLPEITPEAENQLGLFDPVQMNIFDK</sequence>
<reference evidence="1" key="1">
    <citation type="submission" date="2019-08" db="EMBL/GenBank/DDBJ databases">
        <authorList>
            <person name="Kucharzyk K."/>
            <person name="Murdoch R.W."/>
            <person name="Higgins S."/>
            <person name="Loffler F."/>
        </authorList>
    </citation>
    <scope>NUCLEOTIDE SEQUENCE</scope>
</reference>
<accession>A0A644TSR8</accession>
<protein>
    <recommendedName>
        <fullName evidence="2">Ribbon-helix-helix protein CopG domain-containing protein</fullName>
    </recommendedName>
</protein>
<dbReference type="AlphaFoldDB" id="A0A644TSR8"/>
<evidence type="ECO:0008006" key="2">
    <source>
        <dbReference type="Google" id="ProtNLM"/>
    </source>
</evidence>
<comment type="caution">
    <text evidence="1">The sequence shown here is derived from an EMBL/GenBank/DDBJ whole genome shotgun (WGS) entry which is preliminary data.</text>
</comment>
<gene>
    <name evidence="1" type="ORF">SDC9_15755</name>
</gene>
<dbReference type="EMBL" id="VSSQ01000050">
    <property type="protein sequence ID" value="MPL70004.1"/>
    <property type="molecule type" value="Genomic_DNA"/>
</dbReference>
<proteinExistence type="predicted"/>
<organism evidence="1">
    <name type="scientific">bioreactor metagenome</name>
    <dbReference type="NCBI Taxonomy" id="1076179"/>
    <lineage>
        <taxon>unclassified sequences</taxon>
        <taxon>metagenomes</taxon>
        <taxon>ecological metagenomes</taxon>
    </lineage>
</organism>
<name>A0A644TSR8_9ZZZZ</name>
<evidence type="ECO:0000313" key="1">
    <source>
        <dbReference type="EMBL" id="MPL70004.1"/>
    </source>
</evidence>